<dbReference type="Proteomes" id="UP000269019">
    <property type="component" value="Chromosome"/>
</dbReference>
<evidence type="ECO:0000313" key="1">
    <source>
        <dbReference type="EMBL" id="AZA14202.1"/>
    </source>
</evidence>
<dbReference type="KEGG" id="ccho:CCHOA_09095"/>
<evidence type="ECO:0000313" key="2">
    <source>
        <dbReference type="Proteomes" id="UP000269019"/>
    </source>
</evidence>
<name>A0A3G6J8T2_9CORY</name>
<proteinExistence type="predicted"/>
<reference evidence="1 2" key="1">
    <citation type="submission" date="2018-11" db="EMBL/GenBank/DDBJ databases">
        <authorList>
            <person name="Kleinhagauer T."/>
            <person name="Glaeser S.P."/>
            <person name="Spergser J."/>
            <person name="Ruckert C."/>
            <person name="Kaempfer P."/>
            <person name="Busse H.-J."/>
        </authorList>
    </citation>
    <scope>NUCLEOTIDE SEQUENCE [LARGE SCALE GENOMIC DNA]</scope>
    <source>
        <strain evidence="1 2">200CH</strain>
    </source>
</reference>
<gene>
    <name evidence="1" type="ORF">CCHOA_09095</name>
</gene>
<dbReference type="AlphaFoldDB" id="A0A3G6J8T2"/>
<dbReference type="EMBL" id="CP033896">
    <property type="protein sequence ID" value="AZA14202.1"/>
    <property type="molecule type" value="Genomic_DNA"/>
</dbReference>
<sequence length="57" mass="5846">MQAAVTVLWRRLSCELGLHTAQSGMGAACSLLAATFLCLGDQPALCVIGAVWGGRVA</sequence>
<protein>
    <submittedName>
        <fullName evidence="1">Uncharacterized protein</fullName>
    </submittedName>
</protein>
<accession>A0A3G6J8T2</accession>
<keyword evidence="2" id="KW-1185">Reference proteome</keyword>
<organism evidence="1 2">
    <name type="scientific">Corynebacterium choanae</name>
    <dbReference type="NCBI Taxonomy" id="1862358"/>
    <lineage>
        <taxon>Bacteria</taxon>
        <taxon>Bacillati</taxon>
        <taxon>Actinomycetota</taxon>
        <taxon>Actinomycetes</taxon>
        <taxon>Mycobacteriales</taxon>
        <taxon>Corynebacteriaceae</taxon>
        <taxon>Corynebacterium</taxon>
    </lineage>
</organism>